<organism evidence="4 5">
    <name type="scientific">Penicillium brasilianum</name>
    <dbReference type="NCBI Taxonomy" id="104259"/>
    <lineage>
        <taxon>Eukaryota</taxon>
        <taxon>Fungi</taxon>
        <taxon>Dikarya</taxon>
        <taxon>Ascomycota</taxon>
        <taxon>Pezizomycotina</taxon>
        <taxon>Eurotiomycetes</taxon>
        <taxon>Eurotiomycetidae</taxon>
        <taxon>Eurotiales</taxon>
        <taxon>Aspergillaceae</taxon>
        <taxon>Penicillium</taxon>
    </lineage>
</organism>
<evidence type="ECO:0000313" key="5">
    <source>
        <dbReference type="Proteomes" id="UP000042958"/>
    </source>
</evidence>
<feature type="short sequence motif" description="DGA/G" evidence="2">
    <location>
        <begin position="205"/>
        <end position="207"/>
    </location>
</feature>
<keyword evidence="1 2" id="KW-0443">Lipid metabolism</keyword>
<dbReference type="InterPro" id="IPR053137">
    <property type="entry name" value="NLR-like"/>
</dbReference>
<feature type="active site" description="Nucleophile" evidence="2">
    <location>
        <position position="65"/>
    </location>
</feature>
<evidence type="ECO:0000313" key="4">
    <source>
        <dbReference type="EMBL" id="CEJ57848.1"/>
    </source>
</evidence>
<evidence type="ECO:0000256" key="1">
    <source>
        <dbReference type="ARBA" id="ARBA00023098"/>
    </source>
</evidence>
<dbReference type="PANTHER" id="PTHR46082:SF11">
    <property type="entry name" value="AAA+ ATPASE DOMAIN-CONTAINING PROTEIN-RELATED"/>
    <property type="match status" value="1"/>
</dbReference>
<evidence type="ECO:0000259" key="3">
    <source>
        <dbReference type="PROSITE" id="PS51635"/>
    </source>
</evidence>
<gene>
    <name evidence="4" type="ORF">PMG11_06527</name>
</gene>
<dbReference type="InterPro" id="IPR027417">
    <property type="entry name" value="P-loop_NTPase"/>
</dbReference>
<name>A0A0F7TM32_PENBI</name>
<feature type="short sequence motif" description="GXGXXG" evidence="2">
    <location>
        <begin position="23"/>
        <end position="28"/>
    </location>
</feature>
<dbReference type="Gene3D" id="3.40.50.300">
    <property type="entry name" value="P-loop containing nucleotide triphosphate hydrolases"/>
    <property type="match status" value="1"/>
</dbReference>
<dbReference type="Pfam" id="PF13374">
    <property type="entry name" value="TPR_10"/>
    <property type="match status" value="1"/>
</dbReference>
<dbReference type="SUPFAM" id="SSF52151">
    <property type="entry name" value="FabD/lysophospholipase-like"/>
    <property type="match status" value="1"/>
</dbReference>
<accession>A0A0F7TM32</accession>
<dbReference type="OrthoDB" id="1577640at2759"/>
<dbReference type="GO" id="GO:0043531">
    <property type="term" value="F:ADP binding"/>
    <property type="evidence" value="ECO:0007669"/>
    <property type="project" value="InterPro"/>
</dbReference>
<dbReference type="InterPro" id="IPR002182">
    <property type="entry name" value="NB-ARC"/>
</dbReference>
<keyword evidence="2" id="KW-0378">Hydrolase</keyword>
<dbReference type="InterPro" id="IPR011990">
    <property type="entry name" value="TPR-like_helical_dom_sf"/>
</dbReference>
<dbReference type="Gene3D" id="1.25.40.10">
    <property type="entry name" value="Tetratricopeptide repeat domain"/>
    <property type="match status" value="2"/>
</dbReference>
<dbReference type="GO" id="GO:0016787">
    <property type="term" value="F:hydrolase activity"/>
    <property type="evidence" value="ECO:0007669"/>
    <property type="project" value="UniProtKB-UniRule"/>
</dbReference>
<dbReference type="Gene3D" id="3.40.1090.10">
    <property type="entry name" value="Cytosolic phospholipase A2 catalytic domain"/>
    <property type="match status" value="1"/>
</dbReference>
<dbReference type="PROSITE" id="PS51635">
    <property type="entry name" value="PNPLA"/>
    <property type="match status" value="1"/>
</dbReference>
<dbReference type="InterPro" id="IPR002641">
    <property type="entry name" value="PNPLA_dom"/>
</dbReference>
<keyword evidence="2" id="KW-0442">Lipid degradation</keyword>
<dbReference type="SUPFAM" id="SSF48452">
    <property type="entry name" value="TPR-like"/>
    <property type="match status" value="2"/>
</dbReference>
<feature type="short sequence motif" description="GXSXG" evidence="2">
    <location>
        <begin position="63"/>
        <end position="67"/>
    </location>
</feature>
<dbReference type="Proteomes" id="UP000042958">
    <property type="component" value="Unassembled WGS sequence"/>
</dbReference>
<proteinExistence type="predicted"/>
<evidence type="ECO:0000256" key="2">
    <source>
        <dbReference type="PROSITE-ProRule" id="PRU01161"/>
    </source>
</evidence>
<dbReference type="InterPro" id="IPR016035">
    <property type="entry name" value="Acyl_Trfase/lysoPLipase"/>
</dbReference>
<dbReference type="Pfam" id="PF13424">
    <property type="entry name" value="TPR_12"/>
    <property type="match status" value="1"/>
</dbReference>
<keyword evidence="5" id="KW-1185">Reference proteome</keyword>
<dbReference type="EMBL" id="CDHK01000005">
    <property type="protein sequence ID" value="CEJ57848.1"/>
    <property type="molecule type" value="Genomic_DNA"/>
</dbReference>
<sequence length="1171" mass="131642">MFTAHPGSNPVDHHGLCLLSLDGGGVRGLSSLHIVKCIMSLINSQHHQSEPLKPCDVFDMIVGTSTGGLIAIMLGRLEMDVDECIDAYSELMESIFSEKARSIPIDWSLKIQAQYDSSKLRAAIENVIIRTEASPTDLLNDGVTRRCRTFVCATAKETLKITRLRSYGPQGEKTPSPTICEAALATSAATKFFDTIRLGDGQYVDGAFGANNPVEEMEEEACDIWCPSTRDLKPLVKCLLSIGTGKPATRPIEDNIWKFISKTLVTLATKPEGLERRFIARWRNECKDGRCYRFNVEQGLQDVHMTDYQSRSLIETVTQDYLHLPRQKSQIAKCVMNLVEKQGKTGIDIATIVKEYKLQTIRLEIRNEINLSGNPILRRASCWMVPFERNPSYVNRTHLDQIKSGLFRNEIMARAALCGLGGVGKTQIAIELAYQAREQFSDCSIFWISAVNHESIHQAYVSMADQLGIEVSDVEKDDLPRHINEYLSQESSGRWLLIFDNADDIETWSTDGASAPEMSKVTLPRSPSGAILFTTRSLKVARHLASQWVVEIPEMDEESAINLLEVHLFKRSLVKDYKVTKELLERLTYLPLAIVQAASFMSENGCDILTYISLLDSHEQQAIDLLSEDFEDRGRYKSSRNPIATTWLTSFSQIHRQSPISADYLSLLACMDYSNIPVSFLRFPTAIEHQRALGVLQSYSFIRLRPEKGFLDMHRLVHLAMRNSLRSAGSLQEWQSKTIQCLSQVFPHPTEIGHSSTKIWRSYLPHTLSILEATSNDKKAGHRDLRLGLMAKSAIALRQDGRLSEAEKCTLTLIKHHKEVDGADHPETIRSVWILSTIYTVQARWEEARNLLSQILHSQVKLYGSGCREISQTMSTLALVQGKLGETNIAEWLAYWAIRGELRELKRGPRNVLVTMTYMINIYLAQGRVSDATAMAELIHSITLKTCGPDHPDTVAAEGILGLTYQQQGRWKDAERVATKTFQRSKDMLGPNHPATIDQMNCLAHIINRQGRVAEATALMAEYADLCTRVLGPNSSDTQNALKILVEWKNNKPLHHRLVSRFSHAHRAMAIMEKRSLNPRARLYGGLYCPRRPIKDDTLTREIKSAFDEFFRVERGEDVEISLQGGFGDGRSSLASSEKIEYPAHVVRRHTSESTRYFGGGLSLKASSIFA</sequence>
<dbReference type="STRING" id="104259.A0A0F7TM32"/>
<reference evidence="5" key="1">
    <citation type="journal article" date="2015" name="Genome Announc.">
        <title>Draft genome sequence of the fungus Penicillium brasilianum MG11.</title>
        <authorList>
            <person name="Horn F."/>
            <person name="Linde J."/>
            <person name="Mattern D.J."/>
            <person name="Walther G."/>
            <person name="Guthke R."/>
            <person name="Brakhage A.A."/>
            <person name="Valiante V."/>
        </authorList>
    </citation>
    <scope>NUCLEOTIDE SEQUENCE [LARGE SCALE GENOMIC DNA]</scope>
    <source>
        <strain evidence="5">MG11</strain>
    </source>
</reference>
<dbReference type="GO" id="GO:0016042">
    <property type="term" value="P:lipid catabolic process"/>
    <property type="evidence" value="ECO:0007669"/>
    <property type="project" value="UniProtKB-UniRule"/>
</dbReference>
<dbReference type="SUPFAM" id="SSF52540">
    <property type="entry name" value="P-loop containing nucleoside triphosphate hydrolases"/>
    <property type="match status" value="1"/>
</dbReference>
<protein>
    <recommendedName>
        <fullName evidence="3">PNPLA domain-containing protein</fullName>
    </recommendedName>
</protein>
<dbReference type="Pfam" id="PF01734">
    <property type="entry name" value="Patatin"/>
    <property type="match status" value="1"/>
</dbReference>
<dbReference type="Pfam" id="PF00931">
    <property type="entry name" value="NB-ARC"/>
    <property type="match status" value="1"/>
</dbReference>
<dbReference type="PANTHER" id="PTHR46082">
    <property type="entry name" value="ATP/GTP-BINDING PROTEIN-RELATED"/>
    <property type="match status" value="1"/>
</dbReference>
<feature type="domain" description="PNPLA" evidence="3">
    <location>
        <begin position="19"/>
        <end position="218"/>
    </location>
</feature>
<feature type="active site" description="Proton acceptor" evidence="2">
    <location>
        <position position="205"/>
    </location>
</feature>
<dbReference type="AlphaFoldDB" id="A0A0F7TM32"/>
<dbReference type="GO" id="GO:0046486">
    <property type="term" value="P:glycerolipid metabolic process"/>
    <property type="evidence" value="ECO:0007669"/>
    <property type="project" value="UniProtKB-ARBA"/>
</dbReference>
<dbReference type="CDD" id="cd07216">
    <property type="entry name" value="Pat17_PNPLA8_PNPLA9_like3"/>
    <property type="match status" value="1"/>
</dbReference>